<name>A0A9X5I369_9CYAN</name>
<keyword evidence="2" id="KW-1185">Reference proteome</keyword>
<dbReference type="RefSeq" id="WP_165587593.1">
    <property type="nucleotide sequence ID" value="NZ_JTJC03000001.1"/>
</dbReference>
<reference evidence="1 2" key="1">
    <citation type="journal article" date="2015" name="Genome Announc.">
        <title>Draft Genome Sequence of the Terrestrial Cyanobacterium Scytonema millei VB511283, Isolated from Eastern India.</title>
        <authorList>
            <person name="Sen D."/>
            <person name="Chandrababunaidu M.M."/>
            <person name="Singh D."/>
            <person name="Sanghi N."/>
            <person name="Ghorai A."/>
            <person name="Mishra G.P."/>
            <person name="Madduluri M."/>
            <person name="Adhikary S.P."/>
            <person name="Tripathy S."/>
        </authorList>
    </citation>
    <scope>NUCLEOTIDE SEQUENCE [LARGE SCALE GENOMIC DNA]</scope>
    <source>
        <strain evidence="1 2">VB511283</strain>
    </source>
</reference>
<organism evidence="1 2">
    <name type="scientific">Scytonema millei VB511283</name>
    <dbReference type="NCBI Taxonomy" id="1245923"/>
    <lineage>
        <taxon>Bacteria</taxon>
        <taxon>Bacillati</taxon>
        <taxon>Cyanobacteriota</taxon>
        <taxon>Cyanophyceae</taxon>
        <taxon>Nostocales</taxon>
        <taxon>Scytonemataceae</taxon>
        <taxon>Scytonema</taxon>
    </lineage>
</organism>
<gene>
    <name evidence="1" type="ORF">QH73_0000765</name>
</gene>
<protein>
    <submittedName>
        <fullName evidence="1">Uncharacterized protein</fullName>
    </submittedName>
</protein>
<comment type="caution">
    <text evidence="1">The sequence shown here is derived from an EMBL/GenBank/DDBJ whole genome shotgun (WGS) entry which is preliminary data.</text>
</comment>
<sequence length="51" mass="5479">MFRTLIIVTTTTVSSSLAKGRSLPTEIRVIRSFLGDKGDKGAEGGRELLLS</sequence>
<dbReference type="Proteomes" id="UP000031532">
    <property type="component" value="Unassembled WGS sequence"/>
</dbReference>
<accession>A0A9X5I369</accession>
<evidence type="ECO:0000313" key="2">
    <source>
        <dbReference type="Proteomes" id="UP000031532"/>
    </source>
</evidence>
<dbReference type="AlphaFoldDB" id="A0A9X5I369"/>
<dbReference type="EMBL" id="JTJC03000001">
    <property type="protein sequence ID" value="NHC33209.1"/>
    <property type="molecule type" value="Genomic_DNA"/>
</dbReference>
<evidence type="ECO:0000313" key="1">
    <source>
        <dbReference type="EMBL" id="NHC33209.1"/>
    </source>
</evidence>
<proteinExistence type="predicted"/>